<dbReference type="EMBL" id="KV878205">
    <property type="protein sequence ID" value="OJI82144.1"/>
    <property type="molecule type" value="Genomic_DNA"/>
</dbReference>
<reference evidence="4" key="1">
    <citation type="journal article" date="2017" name="Genome Biol.">
        <title>Comparative genomics reveals high biological diversity and specific adaptations in the industrially and medically important fungal genus Aspergillus.</title>
        <authorList>
            <person name="de Vries R.P."/>
            <person name="Riley R."/>
            <person name="Wiebenga A."/>
            <person name="Aguilar-Osorio G."/>
            <person name="Amillis S."/>
            <person name="Uchima C.A."/>
            <person name="Anderluh G."/>
            <person name="Asadollahi M."/>
            <person name="Askin M."/>
            <person name="Barry K."/>
            <person name="Battaglia E."/>
            <person name="Bayram O."/>
            <person name="Benocci T."/>
            <person name="Braus-Stromeyer S.A."/>
            <person name="Caldana C."/>
            <person name="Canovas D."/>
            <person name="Cerqueira G.C."/>
            <person name="Chen F."/>
            <person name="Chen W."/>
            <person name="Choi C."/>
            <person name="Clum A."/>
            <person name="Dos Santos R.A."/>
            <person name="Damasio A.R."/>
            <person name="Diallinas G."/>
            <person name="Emri T."/>
            <person name="Fekete E."/>
            <person name="Flipphi M."/>
            <person name="Freyberg S."/>
            <person name="Gallo A."/>
            <person name="Gournas C."/>
            <person name="Habgood R."/>
            <person name="Hainaut M."/>
            <person name="Harispe M.L."/>
            <person name="Henrissat B."/>
            <person name="Hilden K.S."/>
            <person name="Hope R."/>
            <person name="Hossain A."/>
            <person name="Karabika E."/>
            <person name="Karaffa L."/>
            <person name="Karanyi Z."/>
            <person name="Krasevec N."/>
            <person name="Kuo A."/>
            <person name="Kusch H."/>
            <person name="LaButti K."/>
            <person name="Lagendijk E.L."/>
            <person name="Lapidus A."/>
            <person name="Levasseur A."/>
            <person name="Lindquist E."/>
            <person name="Lipzen A."/>
            <person name="Logrieco A.F."/>
            <person name="MacCabe A."/>
            <person name="Maekelae M.R."/>
            <person name="Malavazi I."/>
            <person name="Melin P."/>
            <person name="Meyer V."/>
            <person name="Mielnichuk N."/>
            <person name="Miskei M."/>
            <person name="Molnar A.P."/>
            <person name="Mule G."/>
            <person name="Ngan C.Y."/>
            <person name="Orejas M."/>
            <person name="Orosz E."/>
            <person name="Ouedraogo J.P."/>
            <person name="Overkamp K.M."/>
            <person name="Park H.-S."/>
            <person name="Perrone G."/>
            <person name="Piumi F."/>
            <person name="Punt P.J."/>
            <person name="Ram A.F."/>
            <person name="Ramon A."/>
            <person name="Rauscher S."/>
            <person name="Record E."/>
            <person name="Riano-Pachon D.M."/>
            <person name="Robert V."/>
            <person name="Roehrig J."/>
            <person name="Ruller R."/>
            <person name="Salamov A."/>
            <person name="Salih N.S."/>
            <person name="Samson R.A."/>
            <person name="Sandor E."/>
            <person name="Sanguinetti M."/>
            <person name="Schuetze T."/>
            <person name="Sepcic K."/>
            <person name="Shelest E."/>
            <person name="Sherlock G."/>
            <person name="Sophianopoulou V."/>
            <person name="Squina F.M."/>
            <person name="Sun H."/>
            <person name="Susca A."/>
            <person name="Todd R.B."/>
            <person name="Tsang A."/>
            <person name="Unkles S.E."/>
            <person name="van de Wiele N."/>
            <person name="van Rossen-Uffink D."/>
            <person name="Oliveira J.V."/>
            <person name="Vesth T.C."/>
            <person name="Visser J."/>
            <person name="Yu J.-H."/>
            <person name="Zhou M."/>
            <person name="Andersen M.R."/>
            <person name="Archer D.B."/>
            <person name="Baker S.E."/>
            <person name="Benoit I."/>
            <person name="Brakhage A.A."/>
            <person name="Braus G.H."/>
            <person name="Fischer R."/>
            <person name="Frisvad J.C."/>
            <person name="Goldman G.H."/>
            <person name="Houbraken J."/>
            <person name="Oakley B."/>
            <person name="Pocsi I."/>
            <person name="Scazzocchio C."/>
            <person name="Seiboth B."/>
            <person name="vanKuyk P.A."/>
            <person name="Wortman J."/>
            <person name="Dyer P.S."/>
            <person name="Grigoriev I.V."/>
        </authorList>
    </citation>
    <scope>NUCLEOTIDE SEQUENCE [LARGE SCALE GENOMIC DNA]</scope>
    <source>
        <strain evidence="4">CBS 134.48</strain>
    </source>
</reference>
<feature type="compositionally biased region" description="Basic residues" evidence="1">
    <location>
        <begin position="115"/>
        <end position="130"/>
    </location>
</feature>
<dbReference type="InterPro" id="IPR057684">
    <property type="entry name" value="DUF7924"/>
</dbReference>
<keyword evidence="4" id="KW-1185">Reference proteome</keyword>
<evidence type="ECO:0000256" key="1">
    <source>
        <dbReference type="SAM" id="MobiDB-lite"/>
    </source>
</evidence>
<feature type="region of interest" description="Disordered" evidence="1">
    <location>
        <begin position="1"/>
        <end position="169"/>
    </location>
</feature>
<dbReference type="OrthoDB" id="5400850at2759"/>
<dbReference type="PANTHER" id="PTHR42470:SF2">
    <property type="match status" value="1"/>
</dbReference>
<organism evidence="3 4">
    <name type="scientific">Aspergillus tubingensis (strain CBS 134.48)</name>
    <dbReference type="NCBI Taxonomy" id="767770"/>
    <lineage>
        <taxon>Eukaryota</taxon>
        <taxon>Fungi</taxon>
        <taxon>Dikarya</taxon>
        <taxon>Ascomycota</taxon>
        <taxon>Pezizomycotina</taxon>
        <taxon>Eurotiomycetes</taxon>
        <taxon>Eurotiomycetidae</taxon>
        <taxon>Eurotiales</taxon>
        <taxon>Aspergillaceae</taxon>
        <taxon>Aspergillus</taxon>
        <taxon>Aspergillus subgen. Circumdati</taxon>
    </lineage>
</organism>
<evidence type="ECO:0000313" key="4">
    <source>
        <dbReference type="Proteomes" id="UP000184304"/>
    </source>
</evidence>
<feature type="region of interest" description="Disordered" evidence="1">
    <location>
        <begin position="333"/>
        <end position="360"/>
    </location>
</feature>
<evidence type="ECO:0000313" key="3">
    <source>
        <dbReference type="EMBL" id="OJI82144.1"/>
    </source>
</evidence>
<accession>A0A1L9MYM3</accession>
<feature type="compositionally biased region" description="Basic and acidic residues" evidence="1">
    <location>
        <begin position="578"/>
        <end position="593"/>
    </location>
</feature>
<protein>
    <recommendedName>
        <fullName evidence="2">DUF7924 domain-containing protein</fullName>
    </recommendedName>
</protein>
<feature type="region of interest" description="Disordered" evidence="1">
    <location>
        <begin position="540"/>
        <end position="593"/>
    </location>
</feature>
<gene>
    <name evidence="3" type="ORF">ASPTUDRAFT_175800</name>
</gene>
<proteinExistence type="predicted"/>
<dbReference type="Proteomes" id="UP000184304">
    <property type="component" value="Unassembled WGS sequence"/>
</dbReference>
<dbReference type="PANTHER" id="PTHR42470">
    <property type="entry name" value="VAST DOMAIN-CONTAINING PROTEIN"/>
    <property type="match status" value="1"/>
</dbReference>
<dbReference type="Pfam" id="PF25545">
    <property type="entry name" value="DUF7924"/>
    <property type="match status" value="1"/>
</dbReference>
<dbReference type="AlphaFoldDB" id="A0A1L9MYM3"/>
<dbReference type="STRING" id="767770.A0A1L9MYM3"/>
<dbReference type="VEuPathDB" id="FungiDB:ASPTUDRAFT_175800"/>
<name>A0A1L9MYM3_ASPTC</name>
<feature type="domain" description="DUF7924" evidence="2">
    <location>
        <begin position="283"/>
        <end position="523"/>
    </location>
</feature>
<feature type="compositionally biased region" description="Polar residues" evidence="1">
    <location>
        <begin position="57"/>
        <end position="75"/>
    </location>
</feature>
<dbReference type="OMA" id="WINNGIW"/>
<feature type="compositionally biased region" description="Basic and acidic residues" evidence="1">
    <location>
        <begin position="13"/>
        <end position="25"/>
    </location>
</feature>
<sequence>MEQDQHGRRRSIRIIEKTLKSEANTEKTPASNLKKKGHQQSALIQTSVRKKQDNTGKRNPSSSRRTQKPQANTPRRASKRTAPRKTANAAKRGCRKEAQGVASTRKQPKQEKDQHKRIRPSTKTQNKRKAQSPEPSSLSPEPQPKKRRQEQNPAVPDSNTDQELPLGSPQFEGDAAVYYWINNGIWPKEMPQSTPNTQLLNTHLASRPPTIPQVTQTLEPTTAARSNPYATNACETYLRSKGSYMREYVGVAENDKRICQDLLRRDECETPSGTAFEDDARDYVLNCLSDANETGVTRMISQLIVPSPVLEIHRGRLRSTPMLIESMNQPWSWSTSLDEDPSTRRNAGAKEPMSSLPTPRPDYAVGFASHAFTCKQIRKLKPLLGGPNETSICKGIEDMLFPFLACEVKSVKSTTGSLLIAERQNAHTLTRCLRGVVELFKSLGCENELHRRILGFSFCHDQEQVQVFAHFPVVETAEPTSYYRVRIGKWSISDKHRWRSYKFSMAIYHDWVPTFFALLCSAIDRLPDIPTDVAPRQFLIQPESSTDEESSGGKSLFREDEELVTDTKRKRGNQHQQVIERRASRTPKRLKEG</sequence>
<evidence type="ECO:0000259" key="2">
    <source>
        <dbReference type="Pfam" id="PF25545"/>
    </source>
</evidence>